<dbReference type="RefSeq" id="WP_344428488.1">
    <property type="nucleotide sequence ID" value="NZ_BAAANN010000034.1"/>
</dbReference>
<dbReference type="SUPFAM" id="SSF88697">
    <property type="entry name" value="PUA domain-like"/>
    <property type="match status" value="1"/>
</dbReference>
<dbReference type="Pfam" id="PF02190">
    <property type="entry name" value="LON_substr_bdg"/>
    <property type="match status" value="1"/>
</dbReference>
<dbReference type="SMART" id="SM00464">
    <property type="entry name" value="LON"/>
    <property type="match status" value="1"/>
</dbReference>
<evidence type="ECO:0000313" key="3">
    <source>
        <dbReference type="Proteomes" id="UP001501116"/>
    </source>
</evidence>
<dbReference type="PANTHER" id="PTHR46732">
    <property type="entry name" value="ATP-DEPENDENT PROTEASE LA (LON) DOMAIN PROTEIN"/>
    <property type="match status" value="1"/>
</dbReference>
<sequence>MTEQAPAGRAGATLPLFPLQTVLLPGTNLPLHLFEPRYRQLAVDLVTGTVPDRRFGIVALRSAAMREVDTVEHVETVGCEAVLREAERLPDGRFDIIITGGRRFRLLDVDPTAAPYLLGTVQWVDDEQLAPRTVEAASQLADVTRDAHRRYCESAWNSGDWSAPREDASIDELAYLLAADCLLPLGDRQRLLEETHPLRRLRIACQLLTREAGFLSRLRAVPAPPAEIPRFSGPSNLN</sequence>
<dbReference type="PROSITE" id="PS51787">
    <property type="entry name" value="LON_N"/>
    <property type="match status" value="1"/>
</dbReference>
<evidence type="ECO:0000313" key="2">
    <source>
        <dbReference type="EMBL" id="GAA1981389.1"/>
    </source>
</evidence>
<dbReference type="InterPro" id="IPR003111">
    <property type="entry name" value="Lon_prtase_N"/>
</dbReference>
<dbReference type="InterPro" id="IPR015947">
    <property type="entry name" value="PUA-like_sf"/>
</dbReference>
<dbReference type="PANTHER" id="PTHR46732:SF8">
    <property type="entry name" value="ATP-DEPENDENT PROTEASE LA (LON) DOMAIN PROTEIN"/>
    <property type="match status" value="1"/>
</dbReference>
<dbReference type="EMBL" id="BAAANN010000034">
    <property type="protein sequence ID" value="GAA1981389.1"/>
    <property type="molecule type" value="Genomic_DNA"/>
</dbReference>
<feature type="domain" description="Lon N-terminal" evidence="1">
    <location>
        <begin position="11"/>
        <end position="212"/>
    </location>
</feature>
<dbReference type="InterPro" id="IPR046336">
    <property type="entry name" value="Lon_prtase_N_sf"/>
</dbReference>
<gene>
    <name evidence="2" type="ORF">GCM10009754_67720</name>
</gene>
<protein>
    <submittedName>
        <fullName evidence="2">LON peptidase substrate-binding domain-containing protein</fullName>
    </submittedName>
</protein>
<comment type="caution">
    <text evidence="2">The sequence shown here is derived from an EMBL/GenBank/DDBJ whole genome shotgun (WGS) entry which is preliminary data.</text>
</comment>
<organism evidence="2 3">
    <name type="scientific">Amycolatopsis minnesotensis</name>
    <dbReference type="NCBI Taxonomy" id="337894"/>
    <lineage>
        <taxon>Bacteria</taxon>
        <taxon>Bacillati</taxon>
        <taxon>Actinomycetota</taxon>
        <taxon>Actinomycetes</taxon>
        <taxon>Pseudonocardiales</taxon>
        <taxon>Pseudonocardiaceae</taxon>
        <taxon>Amycolatopsis</taxon>
    </lineage>
</organism>
<proteinExistence type="predicted"/>
<evidence type="ECO:0000259" key="1">
    <source>
        <dbReference type="PROSITE" id="PS51787"/>
    </source>
</evidence>
<reference evidence="2 3" key="1">
    <citation type="journal article" date="2019" name="Int. J. Syst. Evol. Microbiol.">
        <title>The Global Catalogue of Microorganisms (GCM) 10K type strain sequencing project: providing services to taxonomists for standard genome sequencing and annotation.</title>
        <authorList>
            <consortium name="The Broad Institute Genomics Platform"/>
            <consortium name="The Broad Institute Genome Sequencing Center for Infectious Disease"/>
            <person name="Wu L."/>
            <person name="Ma J."/>
        </authorList>
    </citation>
    <scope>NUCLEOTIDE SEQUENCE [LARGE SCALE GENOMIC DNA]</scope>
    <source>
        <strain evidence="2 3">JCM 14545</strain>
    </source>
</reference>
<accession>A0ABN2S797</accession>
<name>A0ABN2S797_9PSEU</name>
<dbReference type="Gene3D" id="2.30.130.40">
    <property type="entry name" value="LON domain-like"/>
    <property type="match status" value="1"/>
</dbReference>
<keyword evidence="3" id="KW-1185">Reference proteome</keyword>
<dbReference type="Proteomes" id="UP001501116">
    <property type="component" value="Unassembled WGS sequence"/>
</dbReference>